<sequence>MSATRDIATATRVPTADGIRRGEGTPMHDGTLPLARLSRSEQASFRRIYIASFPLFLAAAVIARLVAPLASGRTAGQRRSVFGEAKALADSTIPFAFMK</sequence>
<comment type="caution">
    <text evidence="3">The sequence shown here is derived from an EMBL/GenBank/DDBJ whole genome shotgun (WGS) entry which is preliminary data.</text>
</comment>
<keyword evidence="2" id="KW-1133">Transmembrane helix</keyword>
<keyword evidence="4" id="KW-1185">Reference proteome</keyword>
<reference evidence="3 4" key="1">
    <citation type="submission" date="2019-03" db="EMBL/GenBank/DDBJ databases">
        <title>Genomic Encyclopedia of Type Strains, Phase IV (KMG-IV): sequencing the most valuable type-strain genomes for metagenomic binning, comparative biology and taxonomic classification.</title>
        <authorList>
            <person name="Goeker M."/>
        </authorList>
    </citation>
    <scope>NUCLEOTIDE SEQUENCE [LARGE SCALE GENOMIC DNA]</scope>
    <source>
        <strain evidence="3 4">DSM 19345</strain>
    </source>
</reference>
<organism evidence="3 4">
    <name type="scientific">Tepidamorphus gemmatus</name>
    <dbReference type="NCBI Taxonomy" id="747076"/>
    <lineage>
        <taxon>Bacteria</taxon>
        <taxon>Pseudomonadati</taxon>
        <taxon>Pseudomonadota</taxon>
        <taxon>Alphaproteobacteria</taxon>
        <taxon>Hyphomicrobiales</taxon>
        <taxon>Tepidamorphaceae</taxon>
        <taxon>Tepidamorphus</taxon>
    </lineage>
</organism>
<feature type="transmembrane region" description="Helical" evidence="2">
    <location>
        <begin position="48"/>
        <end position="70"/>
    </location>
</feature>
<dbReference type="RefSeq" id="WP_245499809.1">
    <property type="nucleotide sequence ID" value="NZ_SMAK01000014.1"/>
</dbReference>
<dbReference type="AlphaFoldDB" id="A0A4R3LWG9"/>
<evidence type="ECO:0000313" key="4">
    <source>
        <dbReference type="Proteomes" id="UP000295678"/>
    </source>
</evidence>
<dbReference type="Proteomes" id="UP000295678">
    <property type="component" value="Unassembled WGS sequence"/>
</dbReference>
<feature type="region of interest" description="Disordered" evidence="1">
    <location>
        <begin position="1"/>
        <end position="33"/>
    </location>
</feature>
<keyword evidence="2" id="KW-0812">Transmembrane</keyword>
<accession>A0A4R3LWG9</accession>
<gene>
    <name evidence="3" type="ORF">EDC22_11436</name>
</gene>
<dbReference type="EMBL" id="SMAK01000014">
    <property type="protein sequence ID" value="TCT04942.1"/>
    <property type="molecule type" value="Genomic_DNA"/>
</dbReference>
<evidence type="ECO:0000256" key="2">
    <source>
        <dbReference type="SAM" id="Phobius"/>
    </source>
</evidence>
<name>A0A4R3LWG9_9HYPH</name>
<proteinExistence type="predicted"/>
<evidence type="ECO:0000313" key="3">
    <source>
        <dbReference type="EMBL" id="TCT04942.1"/>
    </source>
</evidence>
<evidence type="ECO:0000256" key="1">
    <source>
        <dbReference type="SAM" id="MobiDB-lite"/>
    </source>
</evidence>
<keyword evidence="2" id="KW-0472">Membrane</keyword>
<protein>
    <submittedName>
        <fullName evidence="3">Uncharacterized protein</fullName>
    </submittedName>
</protein>